<organism evidence="4 5">
    <name type="scientific">Halioxenophilus aromaticivorans</name>
    <dbReference type="NCBI Taxonomy" id="1306992"/>
    <lineage>
        <taxon>Bacteria</taxon>
        <taxon>Pseudomonadati</taxon>
        <taxon>Pseudomonadota</taxon>
        <taxon>Gammaproteobacteria</taxon>
        <taxon>Alteromonadales</taxon>
        <taxon>Alteromonadaceae</taxon>
        <taxon>Halioxenophilus</taxon>
    </lineage>
</organism>
<dbReference type="PANTHER" id="PTHR45586:SF1">
    <property type="entry name" value="LIPOPOLYSACCHARIDE ASSEMBLY PROTEIN B"/>
    <property type="match status" value="1"/>
</dbReference>
<keyword evidence="2 3" id="KW-0802">TPR repeat</keyword>
<dbReference type="Pfam" id="PF13432">
    <property type="entry name" value="TPR_16"/>
    <property type="match status" value="1"/>
</dbReference>
<keyword evidence="5" id="KW-1185">Reference proteome</keyword>
<protein>
    <submittedName>
        <fullName evidence="4">Tetratricopeptide repeat protein</fullName>
    </submittedName>
</protein>
<dbReference type="InterPro" id="IPR051012">
    <property type="entry name" value="CellSynth/LPSAsmb/PSIAsmb"/>
</dbReference>
<dbReference type="SUPFAM" id="SSF48452">
    <property type="entry name" value="TPR-like"/>
    <property type="match status" value="3"/>
</dbReference>
<dbReference type="InterPro" id="IPR019734">
    <property type="entry name" value="TPR_rpt"/>
</dbReference>
<dbReference type="RefSeq" id="WP_345424970.1">
    <property type="nucleotide sequence ID" value="NZ_AP031496.1"/>
</dbReference>
<dbReference type="PROSITE" id="PS51257">
    <property type="entry name" value="PROKAR_LIPOPROTEIN"/>
    <property type="match status" value="1"/>
</dbReference>
<evidence type="ECO:0000313" key="5">
    <source>
        <dbReference type="Proteomes" id="UP001409585"/>
    </source>
</evidence>
<evidence type="ECO:0000256" key="1">
    <source>
        <dbReference type="ARBA" id="ARBA00022737"/>
    </source>
</evidence>
<accession>A0AAV3U5J6</accession>
<dbReference type="SMART" id="SM00028">
    <property type="entry name" value="TPR"/>
    <property type="match status" value="6"/>
</dbReference>
<dbReference type="AlphaFoldDB" id="A0AAV3U5J6"/>
<evidence type="ECO:0000313" key="4">
    <source>
        <dbReference type="EMBL" id="GAA4950507.1"/>
    </source>
</evidence>
<keyword evidence="1" id="KW-0677">Repeat</keyword>
<dbReference type="EMBL" id="BAABLX010000028">
    <property type="protein sequence ID" value="GAA4950507.1"/>
    <property type="molecule type" value="Genomic_DNA"/>
</dbReference>
<reference evidence="5" key="1">
    <citation type="journal article" date="2019" name="Int. J. Syst. Evol. Microbiol.">
        <title>The Global Catalogue of Microorganisms (GCM) 10K type strain sequencing project: providing services to taxonomists for standard genome sequencing and annotation.</title>
        <authorList>
            <consortium name="The Broad Institute Genomics Platform"/>
            <consortium name="The Broad Institute Genome Sequencing Center for Infectious Disease"/>
            <person name="Wu L."/>
            <person name="Ma J."/>
        </authorList>
    </citation>
    <scope>NUCLEOTIDE SEQUENCE [LARGE SCALE GENOMIC DNA]</scope>
    <source>
        <strain evidence="5">JCM 19134</strain>
    </source>
</reference>
<gene>
    <name evidence="4" type="ORF">GCM10025791_33540</name>
</gene>
<dbReference type="Proteomes" id="UP001409585">
    <property type="component" value="Unassembled WGS sequence"/>
</dbReference>
<comment type="caution">
    <text evidence="4">The sequence shown here is derived from an EMBL/GenBank/DDBJ whole genome shotgun (WGS) entry which is preliminary data.</text>
</comment>
<dbReference type="InterPro" id="IPR011990">
    <property type="entry name" value="TPR-like_helical_dom_sf"/>
</dbReference>
<evidence type="ECO:0000256" key="2">
    <source>
        <dbReference type="ARBA" id="ARBA00022803"/>
    </source>
</evidence>
<proteinExistence type="predicted"/>
<feature type="repeat" description="TPR" evidence="3">
    <location>
        <begin position="572"/>
        <end position="605"/>
    </location>
</feature>
<dbReference type="Pfam" id="PF13174">
    <property type="entry name" value="TPR_6"/>
    <property type="match status" value="2"/>
</dbReference>
<dbReference type="PANTHER" id="PTHR45586">
    <property type="entry name" value="TPR REPEAT-CONTAINING PROTEIN PA4667"/>
    <property type="match status" value="1"/>
</dbReference>
<dbReference type="Gene3D" id="1.25.40.10">
    <property type="entry name" value="Tetratricopeptide repeat domain"/>
    <property type="match status" value="5"/>
</dbReference>
<evidence type="ECO:0000256" key="3">
    <source>
        <dbReference type="PROSITE-ProRule" id="PRU00339"/>
    </source>
</evidence>
<sequence length="963" mass="108510">MNTLQRLALASAISTLAACSSFDGQRTVKTGPTLADIQPAVMPDPTKPVPKIELAEIEKRYQQALTTANQPETRRKILIRLAGLEMARSETDLVESEVADASYFGNAITMYQELIDLQRMQPAAVGKGTSVDELLYQLSKAYALDGQNDKADATLEQIAKEFPNSPYLAEAFFRQAERSFSDEDYRESTARYEAVVAAGPKSEFYENALYMLGWSQFKRGVYEDALGTFTKLLDVYLSDGSELAGLTGSARTLCEDTLRVMSLSFSYLDGSTTIQQTYARLGRRDYEHLLYAGLADLYLSKQRFTDSASTYQTFVNQHELDKRAPEFSLARVKVFEAGGFPEKVVTAKRDYIMRYGITSQYWAAKTEAEREPLLPSLHEFLTELAQFRHARAQQWDETLAANPKQQFKAEDKPVTPARINEEFLLAAQWYREFLATFPDDDATATMNYLLAEALYAAGQTEPAYVEFHKVAYFLDELLTDMEMGANAGYNAFLFAQELQKAATAADVQIYWEEQIVYNGLLFSDLYQADPRALSVLVTSAQGLLNNGDNLKAVEAGMRAVQWEPAPEGELLITAWLIVAQAQFNAEDYNNAEVAYNEVLELLPEGDSRRASINERLAASLYKRAEQSVAKGDLGSAVDQLLQVKARLPDSDIARTAHYDAANYLVDLGRNDEARSLLLEYRSKYPQDPLTENIAAKLVVVYQALENWSAAADELRTVMKTDADPEFQRQSTYLVAELYEKAKDYPSAIEFYRSYAHTYPAPFADNIEAQYKLTELYQTTGDGTKRNFWLQKLISAHDAAKTATPRSLYLAAWSANDLADQHFNSFNRIKLTLPLKTSLNRKKKALEVALKGYEKTLSYGVEEFTTKSNYRIGEIYASLSEDLMDSERPKGLSALELEQYEILLEEQALPFGDRAIQIHTANSQRSWSGIYDQWVKDSFESLRKLLPGRFNKPEKGIEVSDEIY</sequence>
<name>A0AAV3U5J6_9ALTE</name>
<dbReference type="PROSITE" id="PS50005">
    <property type="entry name" value="TPR"/>
    <property type="match status" value="1"/>
</dbReference>